<name>A0A1S3JGV8_LINAN</name>
<evidence type="ECO:0000313" key="14">
    <source>
        <dbReference type="Proteomes" id="UP000085678"/>
    </source>
</evidence>
<protein>
    <submittedName>
        <fullName evidence="15">Zinc finger protein 2 homolog isoform X2</fullName>
    </submittedName>
</protein>
<feature type="region of interest" description="Disordered" evidence="12">
    <location>
        <begin position="341"/>
        <end position="396"/>
    </location>
</feature>
<keyword evidence="3" id="KW-0479">Metal-binding</keyword>
<evidence type="ECO:0000256" key="3">
    <source>
        <dbReference type="ARBA" id="ARBA00022723"/>
    </source>
</evidence>
<comment type="similarity">
    <text evidence="2">Belongs to the krueppel C2H2-type zinc-finger protein family.</text>
</comment>
<evidence type="ECO:0000259" key="13">
    <source>
        <dbReference type="PROSITE" id="PS50157"/>
    </source>
</evidence>
<dbReference type="OrthoDB" id="10018191at2759"/>
<dbReference type="GO" id="GO:0001227">
    <property type="term" value="F:DNA-binding transcription repressor activity, RNA polymerase II-specific"/>
    <property type="evidence" value="ECO:0007669"/>
    <property type="project" value="TreeGrafter"/>
</dbReference>
<evidence type="ECO:0000256" key="8">
    <source>
        <dbReference type="ARBA" id="ARBA00023125"/>
    </source>
</evidence>
<evidence type="ECO:0000256" key="4">
    <source>
        <dbReference type="ARBA" id="ARBA00022737"/>
    </source>
</evidence>
<evidence type="ECO:0000256" key="10">
    <source>
        <dbReference type="ARBA" id="ARBA00023242"/>
    </source>
</evidence>
<dbReference type="FunFam" id="3.30.160.60:FF:000624">
    <property type="entry name" value="zinc finger protein 697"/>
    <property type="match status" value="1"/>
</dbReference>
<feature type="domain" description="C2H2-type" evidence="13">
    <location>
        <begin position="494"/>
        <end position="516"/>
    </location>
</feature>
<keyword evidence="8" id="KW-0238">DNA-binding</keyword>
<evidence type="ECO:0000256" key="6">
    <source>
        <dbReference type="ARBA" id="ARBA00022833"/>
    </source>
</evidence>
<feature type="compositionally biased region" description="Acidic residues" evidence="12">
    <location>
        <begin position="140"/>
        <end position="150"/>
    </location>
</feature>
<evidence type="ECO:0000313" key="15">
    <source>
        <dbReference type="RefSeq" id="XP_013409381.1"/>
    </source>
</evidence>
<keyword evidence="14" id="KW-1185">Reference proteome</keyword>
<dbReference type="PANTHER" id="PTHR24399:SF23">
    <property type="entry name" value="C2H2-TYPE DOMAIN-CONTAINING PROTEIN"/>
    <property type="match status" value="1"/>
</dbReference>
<reference evidence="15" key="1">
    <citation type="submission" date="2025-08" db="UniProtKB">
        <authorList>
            <consortium name="RefSeq"/>
        </authorList>
    </citation>
    <scope>IDENTIFICATION</scope>
    <source>
        <tissue evidence="15">Gonads</tissue>
    </source>
</reference>
<evidence type="ECO:0000256" key="9">
    <source>
        <dbReference type="ARBA" id="ARBA00023163"/>
    </source>
</evidence>
<feature type="region of interest" description="Disordered" evidence="12">
    <location>
        <begin position="139"/>
        <end position="167"/>
    </location>
</feature>
<feature type="compositionally biased region" description="Acidic residues" evidence="12">
    <location>
        <begin position="240"/>
        <end position="249"/>
    </location>
</feature>
<dbReference type="PROSITE" id="PS00028">
    <property type="entry name" value="ZINC_FINGER_C2H2_1"/>
    <property type="match status" value="7"/>
</dbReference>
<evidence type="ECO:0000256" key="12">
    <source>
        <dbReference type="SAM" id="MobiDB-lite"/>
    </source>
</evidence>
<dbReference type="AlphaFoldDB" id="A0A1S3JGV8"/>
<dbReference type="FunFam" id="3.30.160.60:FF:000100">
    <property type="entry name" value="Zinc finger 45-like"/>
    <property type="match status" value="1"/>
</dbReference>
<keyword evidence="7" id="KW-0805">Transcription regulation</keyword>
<dbReference type="GO" id="GO:0008270">
    <property type="term" value="F:zinc ion binding"/>
    <property type="evidence" value="ECO:0007669"/>
    <property type="project" value="UniProtKB-KW"/>
</dbReference>
<dbReference type="Pfam" id="PF00096">
    <property type="entry name" value="zf-C2H2"/>
    <property type="match status" value="4"/>
</dbReference>
<evidence type="ECO:0000256" key="11">
    <source>
        <dbReference type="PROSITE-ProRule" id="PRU00042"/>
    </source>
</evidence>
<keyword evidence="10" id="KW-0539">Nucleus</keyword>
<keyword evidence="5 11" id="KW-0863">Zinc-finger</keyword>
<sequence>MGRRKMTKKSGKGLVDIGIQIDRWNVVREKLQIMRHPEVAKLLLDTYFISTGLSSKLDCAADEEIGDTSGQIPKKELVSKKMGRRKIKPRYKQNCKGLVDIGIQIDRWKVVREKLQMIRHPEVAKLLLDMYFKSTGLSSDLDDSSDDEIGDTSGQCESRQENPHDPCWLLPPKREVLSKKMGKSKIKPRFEQSGKGLIDIGIQIDRWNVVREKLQIMRHPEVAKLLLDTYFKSTGLSLDLDDSSDEEIGDTSGQCESRQDNPHGQEAVGSVPVSLGTDNNIPDQILNLKVDSDSVSMFTGENMCEKTDALVVSQSKEIEKEPQNLELLQDEISEEVNYVPEKDNGFNEQNNGNVAEADDEDFKSRGEESDDLYEPSDEDLETDDDSSEGSDDAYEPGDEVYVKNKRKCQKCRKFIPKASFKKHLEVHKKKQKMECIYCGSCFENVEEFNAHVHETKPVHECQFCGNFFELYRKFSKHVKACQKTRESGTVTRSFVCHLCGKSYPSANSLKKHEKHHISGSYFCQYCLKEFEFKCAAKAHEKTHAEANIYICKHCGKVCANKISCRAHEKTHSAEAAKESQYDESFLCQICGKSYCTKSNMEIHIRYHTGERPYKCQICFKSYVGSFHLKRHMLIHQGQKLFKCNFCEKSFPRKDAYVSHMRVHTGEKPYKCRYCPEAFSHNVSCKAHEKVHSERK</sequence>
<keyword evidence="6" id="KW-0862">Zinc</keyword>
<keyword evidence="9" id="KW-0804">Transcription</keyword>
<evidence type="ECO:0000256" key="7">
    <source>
        <dbReference type="ARBA" id="ARBA00023015"/>
    </source>
</evidence>
<comment type="subcellular location">
    <subcellularLocation>
        <location evidence="1">Nucleus</location>
    </subcellularLocation>
</comment>
<dbReference type="Gene3D" id="3.30.160.60">
    <property type="entry name" value="Classic Zinc Finger"/>
    <property type="match status" value="6"/>
</dbReference>
<dbReference type="SUPFAM" id="SSF57667">
    <property type="entry name" value="beta-beta-alpha zinc fingers"/>
    <property type="match status" value="4"/>
</dbReference>
<dbReference type="InterPro" id="IPR036236">
    <property type="entry name" value="Znf_C2H2_sf"/>
</dbReference>
<dbReference type="SMART" id="SM00355">
    <property type="entry name" value="ZnF_C2H2"/>
    <property type="match status" value="9"/>
</dbReference>
<dbReference type="GeneID" id="106172966"/>
<dbReference type="GO" id="GO:0005654">
    <property type="term" value="C:nucleoplasm"/>
    <property type="evidence" value="ECO:0007669"/>
    <property type="project" value="TreeGrafter"/>
</dbReference>
<feature type="domain" description="C2H2-type" evidence="13">
    <location>
        <begin position="585"/>
        <end position="612"/>
    </location>
</feature>
<organism evidence="14 15">
    <name type="scientific">Lingula anatina</name>
    <name type="common">Brachiopod</name>
    <name type="synonym">Lingula unguis</name>
    <dbReference type="NCBI Taxonomy" id="7574"/>
    <lineage>
        <taxon>Eukaryota</taxon>
        <taxon>Metazoa</taxon>
        <taxon>Spiralia</taxon>
        <taxon>Lophotrochozoa</taxon>
        <taxon>Brachiopoda</taxon>
        <taxon>Linguliformea</taxon>
        <taxon>Lingulata</taxon>
        <taxon>Lingulida</taxon>
        <taxon>Linguloidea</taxon>
        <taxon>Lingulidae</taxon>
        <taxon>Lingula</taxon>
    </lineage>
</organism>
<feature type="region of interest" description="Disordered" evidence="12">
    <location>
        <begin position="240"/>
        <end position="268"/>
    </location>
</feature>
<feature type="domain" description="C2H2-type" evidence="13">
    <location>
        <begin position="521"/>
        <end position="548"/>
    </location>
</feature>
<feature type="domain" description="C2H2-type" evidence="13">
    <location>
        <begin position="669"/>
        <end position="695"/>
    </location>
</feature>
<evidence type="ECO:0000256" key="2">
    <source>
        <dbReference type="ARBA" id="ARBA00006991"/>
    </source>
</evidence>
<dbReference type="PROSITE" id="PS50157">
    <property type="entry name" value="ZINC_FINGER_C2H2_2"/>
    <property type="match status" value="7"/>
</dbReference>
<dbReference type="InterPro" id="IPR013087">
    <property type="entry name" value="Znf_C2H2_type"/>
</dbReference>
<feature type="domain" description="C2H2-type" evidence="13">
    <location>
        <begin position="641"/>
        <end position="668"/>
    </location>
</feature>
<keyword evidence="4" id="KW-0677">Repeat</keyword>
<dbReference type="Proteomes" id="UP000085678">
    <property type="component" value="Unplaced"/>
</dbReference>
<evidence type="ECO:0000256" key="1">
    <source>
        <dbReference type="ARBA" id="ARBA00004123"/>
    </source>
</evidence>
<feature type="domain" description="C2H2-type" evidence="13">
    <location>
        <begin position="549"/>
        <end position="576"/>
    </location>
</feature>
<dbReference type="RefSeq" id="XP_013409381.1">
    <property type="nucleotide sequence ID" value="XM_013553927.2"/>
</dbReference>
<feature type="domain" description="C2H2-type" evidence="13">
    <location>
        <begin position="613"/>
        <end position="640"/>
    </location>
</feature>
<dbReference type="PANTHER" id="PTHR24399">
    <property type="entry name" value="ZINC FINGER AND BTB DOMAIN-CONTAINING"/>
    <property type="match status" value="1"/>
</dbReference>
<dbReference type="GO" id="GO:0000978">
    <property type="term" value="F:RNA polymerase II cis-regulatory region sequence-specific DNA binding"/>
    <property type="evidence" value="ECO:0007669"/>
    <property type="project" value="TreeGrafter"/>
</dbReference>
<proteinExistence type="inferred from homology"/>
<feature type="compositionally biased region" description="Acidic residues" evidence="12">
    <location>
        <begin position="368"/>
        <end position="396"/>
    </location>
</feature>
<gene>
    <name evidence="15" type="primary">LOC106172966</name>
</gene>
<evidence type="ECO:0000256" key="5">
    <source>
        <dbReference type="ARBA" id="ARBA00022771"/>
    </source>
</evidence>
<dbReference type="FunFam" id="3.30.160.60:FF:001156">
    <property type="entry name" value="Zinc finger protein 407"/>
    <property type="match status" value="1"/>
</dbReference>
<accession>A0A1S3JGV8</accession>